<dbReference type="OrthoDB" id="10004661at2759"/>
<reference evidence="1 2" key="1">
    <citation type="journal article" date="2019" name="Plant Biotechnol. J.">
        <title>The red bayberry genome and genetic basis of sex determination.</title>
        <authorList>
            <person name="Jia H.M."/>
            <person name="Jia H.J."/>
            <person name="Cai Q.L."/>
            <person name="Wang Y."/>
            <person name="Zhao H.B."/>
            <person name="Yang W.F."/>
            <person name="Wang G.Y."/>
            <person name="Li Y.H."/>
            <person name="Zhan D.L."/>
            <person name="Shen Y.T."/>
            <person name="Niu Q.F."/>
            <person name="Chang L."/>
            <person name="Qiu J."/>
            <person name="Zhao L."/>
            <person name="Xie H.B."/>
            <person name="Fu W.Y."/>
            <person name="Jin J."/>
            <person name="Li X.W."/>
            <person name="Jiao Y."/>
            <person name="Zhou C.C."/>
            <person name="Tu T."/>
            <person name="Chai C.Y."/>
            <person name="Gao J.L."/>
            <person name="Fan L.J."/>
            <person name="van de Weg E."/>
            <person name="Wang J.Y."/>
            <person name="Gao Z.S."/>
        </authorList>
    </citation>
    <scope>NUCLEOTIDE SEQUENCE [LARGE SCALE GENOMIC DNA]</scope>
    <source>
        <tissue evidence="1">Leaves</tissue>
    </source>
</reference>
<organism evidence="1 2">
    <name type="scientific">Morella rubra</name>
    <name type="common">Chinese bayberry</name>
    <dbReference type="NCBI Taxonomy" id="262757"/>
    <lineage>
        <taxon>Eukaryota</taxon>
        <taxon>Viridiplantae</taxon>
        <taxon>Streptophyta</taxon>
        <taxon>Embryophyta</taxon>
        <taxon>Tracheophyta</taxon>
        <taxon>Spermatophyta</taxon>
        <taxon>Magnoliopsida</taxon>
        <taxon>eudicotyledons</taxon>
        <taxon>Gunneridae</taxon>
        <taxon>Pentapetalae</taxon>
        <taxon>rosids</taxon>
        <taxon>fabids</taxon>
        <taxon>Fagales</taxon>
        <taxon>Myricaceae</taxon>
        <taxon>Morella</taxon>
    </lineage>
</organism>
<protein>
    <submittedName>
        <fullName evidence="1">Indole-3-acetic acid-amido synthetase GH3.6</fullName>
    </submittedName>
</protein>
<dbReference type="Proteomes" id="UP000516437">
    <property type="component" value="Chromosome 1"/>
</dbReference>
<dbReference type="EMBL" id="RXIC02000019">
    <property type="protein sequence ID" value="KAB1225091.1"/>
    <property type="molecule type" value="Genomic_DNA"/>
</dbReference>
<evidence type="ECO:0000313" key="1">
    <source>
        <dbReference type="EMBL" id="KAB1225091.1"/>
    </source>
</evidence>
<gene>
    <name evidence="1" type="ORF">CJ030_MR1G005380</name>
</gene>
<dbReference type="Pfam" id="PF03321">
    <property type="entry name" value="GH3"/>
    <property type="match status" value="1"/>
</dbReference>
<name>A0A6A1WIR8_9ROSI</name>
<dbReference type="AlphaFoldDB" id="A0A6A1WIR8"/>
<evidence type="ECO:0000313" key="2">
    <source>
        <dbReference type="Proteomes" id="UP000516437"/>
    </source>
</evidence>
<keyword evidence="2" id="KW-1185">Reference proteome</keyword>
<accession>A0A6A1WIR8</accession>
<sequence>MHQYSSQIADASVREAVVKILKPDPKFADFIEVECSRDSWKRNYNQRRYRNVEAACFSLNYKGREMSPVNMVPNLCGPILTKSGNL</sequence>
<proteinExistence type="predicted"/>
<comment type="caution">
    <text evidence="1">The sequence shown here is derived from an EMBL/GenBank/DDBJ whole genome shotgun (WGS) entry which is preliminary data.</text>
</comment>